<dbReference type="InterPro" id="IPR036390">
    <property type="entry name" value="WH_DNA-bd_sf"/>
</dbReference>
<dbReference type="Gene3D" id="1.10.10.10">
    <property type="entry name" value="Winged helix-like DNA-binding domain superfamily/Winged helix DNA-binding domain"/>
    <property type="match status" value="1"/>
</dbReference>
<evidence type="ECO:0000313" key="2">
    <source>
        <dbReference type="EMBL" id="MBB6561358.1"/>
    </source>
</evidence>
<reference evidence="2 3" key="1">
    <citation type="submission" date="2020-08" db="EMBL/GenBank/DDBJ databases">
        <title>Functional genomics of gut bacteria from endangered species of beetles.</title>
        <authorList>
            <person name="Carlos-Shanley C."/>
        </authorList>
    </citation>
    <scope>NUCLEOTIDE SEQUENCE [LARGE SCALE GENOMIC DNA]</scope>
    <source>
        <strain evidence="2 3">S00198</strain>
    </source>
</reference>
<dbReference type="AlphaFoldDB" id="A0A7X0UAR4"/>
<evidence type="ECO:0000256" key="1">
    <source>
        <dbReference type="ARBA" id="ARBA00023125"/>
    </source>
</evidence>
<protein>
    <submittedName>
        <fullName evidence="2">Rrf2 family iron-sulfur cluster assembly transcriptional regulator</fullName>
    </submittedName>
</protein>
<comment type="caution">
    <text evidence="2">The sequence shown here is derived from an EMBL/GenBank/DDBJ whole genome shotgun (WGS) entry which is preliminary data.</text>
</comment>
<keyword evidence="1" id="KW-0238">DNA-binding</keyword>
<dbReference type="PANTHER" id="PTHR33221:SF5">
    <property type="entry name" value="HTH-TYPE TRANSCRIPTIONAL REGULATOR ISCR"/>
    <property type="match status" value="1"/>
</dbReference>
<sequence>MRITTRGQLAVSAMTDLALRQQMRPVALSTISARQGTSLSYLEQLFSALRRAGLVDSTRGPGGGYTLARRADQVSVADIILAVENLKGDDTQSLAQGQAAQMKAMTGELWITFNSRVMEYLQSVTLAELVTQELARGVVVESGEPAPQRARAVPTAKPKPRLAGLGVPNSVFALGSMPLMQRR</sequence>
<dbReference type="InterPro" id="IPR030489">
    <property type="entry name" value="TR_Rrf2-type_CS"/>
</dbReference>
<evidence type="ECO:0000313" key="3">
    <source>
        <dbReference type="Proteomes" id="UP000575083"/>
    </source>
</evidence>
<dbReference type="RefSeq" id="WP_184860307.1">
    <property type="nucleotide sequence ID" value="NZ_JACHLK010000008.1"/>
</dbReference>
<dbReference type="Pfam" id="PF02082">
    <property type="entry name" value="Rrf2"/>
    <property type="match status" value="1"/>
</dbReference>
<name>A0A7X0UAR4_9BURK</name>
<proteinExistence type="predicted"/>
<dbReference type="GO" id="GO:0003677">
    <property type="term" value="F:DNA binding"/>
    <property type="evidence" value="ECO:0007669"/>
    <property type="project" value="UniProtKB-KW"/>
</dbReference>
<dbReference type="GO" id="GO:0005829">
    <property type="term" value="C:cytosol"/>
    <property type="evidence" value="ECO:0007669"/>
    <property type="project" value="TreeGrafter"/>
</dbReference>
<dbReference type="EMBL" id="JACHLK010000008">
    <property type="protein sequence ID" value="MBB6561358.1"/>
    <property type="molecule type" value="Genomic_DNA"/>
</dbReference>
<accession>A0A7X0UAR4</accession>
<keyword evidence="3" id="KW-1185">Reference proteome</keyword>
<dbReference type="PANTHER" id="PTHR33221">
    <property type="entry name" value="WINGED HELIX-TURN-HELIX TRANSCRIPTIONAL REGULATOR, RRF2 FAMILY"/>
    <property type="match status" value="1"/>
</dbReference>
<gene>
    <name evidence="2" type="ORF">HNP48_004051</name>
</gene>
<organism evidence="2 3">
    <name type="scientific">Acidovorax soli</name>
    <dbReference type="NCBI Taxonomy" id="592050"/>
    <lineage>
        <taxon>Bacteria</taxon>
        <taxon>Pseudomonadati</taxon>
        <taxon>Pseudomonadota</taxon>
        <taxon>Betaproteobacteria</taxon>
        <taxon>Burkholderiales</taxon>
        <taxon>Comamonadaceae</taxon>
        <taxon>Acidovorax</taxon>
    </lineage>
</organism>
<dbReference type="NCBIfam" id="TIGR00738">
    <property type="entry name" value="rrf2_super"/>
    <property type="match status" value="1"/>
</dbReference>
<dbReference type="Proteomes" id="UP000575083">
    <property type="component" value="Unassembled WGS sequence"/>
</dbReference>
<dbReference type="PROSITE" id="PS51197">
    <property type="entry name" value="HTH_RRF2_2"/>
    <property type="match status" value="1"/>
</dbReference>
<dbReference type="GO" id="GO:0003700">
    <property type="term" value="F:DNA-binding transcription factor activity"/>
    <property type="evidence" value="ECO:0007669"/>
    <property type="project" value="TreeGrafter"/>
</dbReference>
<dbReference type="InterPro" id="IPR036388">
    <property type="entry name" value="WH-like_DNA-bd_sf"/>
</dbReference>
<dbReference type="InterPro" id="IPR000944">
    <property type="entry name" value="Tscrpt_reg_Rrf2"/>
</dbReference>
<dbReference type="PROSITE" id="PS01332">
    <property type="entry name" value="HTH_RRF2_1"/>
    <property type="match status" value="1"/>
</dbReference>
<dbReference type="SUPFAM" id="SSF46785">
    <property type="entry name" value="Winged helix' DNA-binding domain"/>
    <property type="match status" value="1"/>
</dbReference>